<keyword evidence="3" id="KW-1185">Reference proteome</keyword>
<evidence type="ECO:0000313" key="3">
    <source>
        <dbReference type="Proteomes" id="UP001054252"/>
    </source>
</evidence>
<keyword evidence="1" id="KW-1133">Transmembrane helix</keyword>
<comment type="caution">
    <text evidence="2">The sequence shown here is derived from an EMBL/GenBank/DDBJ whole genome shotgun (WGS) entry which is preliminary data.</text>
</comment>
<keyword evidence="1" id="KW-0472">Membrane</keyword>
<dbReference type="AlphaFoldDB" id="A0AAV5IJJ6"/>
<accession>A0AAV5IJJ6</accession>
<evidence type="ECO:0000313" key="2">
    <source>
        <dbReference type="EMBL" id="GKU98068.1"/>
    </source>
</evidence>
<dbReference type="EMBL" id="BPVZ01000012">
    <property type="protein sequence ID" value="GKU98068.1"/>
    <property type="molecule type" value="Genomic_DNA"/>
</dbReference>
<organism evidence="2 3">
    <name type="scientific">Rubroshorea leprosula</name>
    <dbReference type="NCBI Taxonomy" id="152421"/>
    <lineage>
        <taxon>Eukaryota</taxon>
        <taxon>Viridiplantae</taxon>
        <taxon>Streptophyta</taxon>
        <taxon>Embryophyta</taxon>
        <taxon>Tracheophyta</taxon>
        <taxon>Spermatophyta</taxon>
        <taxon>Magnoliopsida</taxon>
        <taxon>eudicotyledons</taxon>
        <taxon>Gunneridae</taxon>
        <taxon>Pentapetalae</taxon>
        <taxon>rosids</taxon>
        <taxon>malvids</taxon>
        <taxon>Malvales</taxon>
        <taxon>Dipterocarpaceae</taxon>
        <taxon>Rubroshorea</taxon>
    </lineage>
</organism>
<reference evidence="2 3" key="1">
    <citation type="journal article" date="2021" name="Commun. Biol.">
        <title>The genome of Shorea leprosula (Dipterocarpaceae) highlights the ecological relevance of drought in aseasonal tropical rainforests.</title>
        <authorList>
            <person name="Ng K.K.S."/>
            <person name="Kobayashi M.J."/>
            <person name="Fawcett J.A."/>
            <person name="Hatakeyama M."/>
            <person name="Paape T."/>
            <person name="Ng C.H."/>
            <person name="Ang C.C."/>
            <person name="Tnah L.H."/>
            <person name="Lee C.T."/>
            <person name="Nishiyama T."/>
            <person name="Sese J."/>
            <person name="O'Brien M.J."/>
            <person name="Copetti D."/>
            <person name="Mohd Noor M.I."/>
            <person name="Ong R.C."/>
            <person name="Putra M."/>
            <person name="Sireger I.Z."/>
            <person name="Indrioko S."/>
            <person name="Kosugi Y."/>
            <person name="Izuno A."/>
            <person name="Isagi Y."/>
            <person name="Lee S.L."/>
            <person name="Shimizu K.K."/>
        </authorList>
    </citation>
    <scope>NUCLEOTIDE SEQUENCE [LARGE SCALE GENOMIC DNA]</scope>
    <source>
        <strain evidence="2">214</strain>
    </source>
</reference>
<dbReference type="Proteomes" id="UP001054252">
    <property type="component" value="Unassembled WGS sequence"/>
</dbReference>
<evidence type="ECO:0000256" key="1">
    <source>
        <dbReference type="SAM" id="Phobius"/>
    </source>
</evidence>
<protein>
    <submittedName>
        <fullName evidence="2">Uncharacterized protein</fullName>
    </submittedName>
</protein>
<gene>
    <name evidence="2" type="ORF">SLEP1_g11120</name>
</gene>
<sequence length="52" mass="6228">MLDVQSFSFLFVLHIYLLFSIELNKKKKLFGIVSSQLKKKRKEKKRIMKVPT</sequence>
<feature type="transmembrane region" description="Helical" evidence="1">
    <location>
        <begin position="6"/>
        <end position="23"/>
    </location>
</feature>
<keyword evidence="1" id="KW-0812">Transmembrane</keyword>
<proteinExistence type="predicted"/>
<name>A0AAV5IJJ6_9ROSI</name>